<evidence type="ECO:0000313" key="7">
    <source>
        <dbReference type="Proteomes" id="UP000297966"/>
    </source>
</evidence>
<dbReference type="InterPro" id="IPR001547">
    <property type="entry name" value="Glyco_hydro_5"/>
</dbReference>
<keyword evidence="1" id="KW-0732">Signal</keyword>
<dbReference type="InterPro" id="IPR017853">
    <property type="entry name" value="GH"/>
</dbReference>
<evidence type="ECO:0000256" key="2">
    <source>
        <dbReference type="ARBA" id="ARBA00022801"/>
    </source>
</evidence>
<evidence type="ECO:0000313" key="6">
    <source>
        <dbReference type="EMBL" id="TFV51013.1"/>
    </source>
</evidence>
<dbReference type="GO" id="GO:0009986">
    <property type="term" value="C:cell surface"/>
    <property type="evidence" value="ECO:0007669"/>
    <property type="project" value="TreeGrafter"/>
</dbReference>
<dbReference type="PANTHER" id="PTHR31297">
    <property type="entry name" value="GLUCAN ENDO-1,6-BETA-GLUCOSIDASE B"/>
    <property type="match status" value="1"/>
</dbReference>
<dbReference type="Pfam" id="PF00150">
    <property type="entry name" value="Cellulase"/>
    <property type="match status" value="1"/>
</dbReference>
<dbReference type="GO" id="GO:0009251">
    <property type="term" value="P:glucan catabolic process"/>
    <property type="evidence" value="ECO:0007669"/>
    <property type="project" value="TreeGrafter"/>
</dbReference>
<organism evidence="6 7">
    <name type="scientific">Bradyrhizobium niftali</name>
    <dbReference type="NCBI Taxonomy" id="2560055"/>
    <lineage>
        <taxon>Bacteria</taxon>
        <taxon>Pseudomonadati</taxon>
        <taxon>Pseudomonadota</taxon>
        <taxon>Alphaproteobacteria</taxon>
        <taxon>Hyphomicrobiales</taxon>
        <taxon>Nitrobacteraceae</taxon>
        <taxon>Bradyrhizobium</taxon>
    </lineage>
</organism>
<name>A0A4Y9M7N9_9BRAD</name>
<keyword evidence="7" id="KW-1185">Reference proteome</keyword>
<protein>
    <submittedName>
        <fullName evidence="6">Glycoside hydrolase family 5 protein</fullName>
    </submittedName>
</protein>
<evidence type="ECO:0000259" key="5">
    <source>
        <dbReference type="Pfam" id="PF00150"/>
    </source>
</evidence>
<dbReference type="Gene3D" id="3.20.20.80">
    <property type="entry name" value="Glycosidases"/>
    <property type="match status" value="1"/>
</dbReference>
<keyword evidence="2 4" id="KW-0378">Hydrolase</keyword>
<feature type="domain" description="Glycoside hydrolase family 5" evidence="5">
    <location>
        <begin position="84"/>
        <end position="331"/>
    </location>
</feature>
<dbReference type="GO" id="GO:0005576">
    <property type="term" value="C:extracellular region"/>
    <property type="evidence" value="ECO:0007669"/>
    <property type="project" value="TreeGrafter"/>
</dbReference>
<dbReference type="OrthoDB" id="9800955at2"/>
<reference evidence="6 7" key="1">
    <citation type="submission" date="2019-03" db="EMBL/GenBank/DDBJ databases">
        <title>Bradyrhizobium diversity isolated from nodules of Chamaecrista fasciculata.</title>
        <authorList>
            <person name="Klepa M.S."/>
            <person name="Urquiaga M.O."/>
            <person name="Hungria M."/>
            <person name="Delamuta J.R."/>
        </authorList>
    </citation>
    <scope>NUCLEOTIDE SEQUENCE [LARGE SCALE GENOMIC DNA]</scope>
    <source>
        <strain evidence="6 7">CNPSo 3448</strain>
    </source>
</reference>
<dbReference type="AlphaFoldDB" id="A0A4Y9M7N9"/>
<dbReference type="InterPro" id="IPR050386">
    <property type="entry name" value="Glycosyl_hydrolase_5"/>
</dbReference>
<gene>
    <name evidence="6" type="ORF">E4K65_02615</name>
</gene>
<dbReference type="SUPFAM" id="SSF51445">
    <property type="entry name" value="(Trans)glycosidases"/>
    <property type="match status" value="1"/>
</dbReference>
<evidence type="ECO:0000256" key="3">
    <source>
        <dbReference type="ARBA" id="ARBA00023295"/>
    </source>
</evidence>
<dbReference type="PANTHER" id="PTHR31297:SF17">
    <property type="entry name" value="ENDOGLUCANASE"/>
    <property type="match status" value="1"/>
</dbReference>
<dbReference type="Proteomes" id="UP000297966">
    <property type="component" value="Unassembled WGS sequence"/>
</dbReference>
<keyword evidence="3 4" id="KW-0326">Glycosidase</keyword>
<comment type="similarity">
    <text evidence="4">Belongs to the glycosyl hydrolase 5 (cellulase A) family.</text>
</comment>
<sequence length="358" mass="40551">MQACAADRFLVSTNGSKMRAIRARWTRSFNLAATALFLTSSCFHAHGAGQAASRDLPKLGRGINILGYDGIWEGGRNAPFRLDNLTAIKKAGFSHVRINFFGFKFMGEGNVLDEIVLRRLDVVIEEVLARNLIPVVDEHDTHVCQRDVSGCGEKLRAFWRQIAERYAGKYPALVFEVLNEPGGQMTSADWNSLLNECLEIIRRTNPARPVIAAVLHTDDIPVDDLALPAEDRNLIVTFHYYAPIRFTHQGAPWSSTFSRIGPLDWGSPDDEAKAAADFRKMNLWAEKERRPVYLGEFGVYERAPSDSRARYLSFMARSADRLGWSWAYWQFDHDFAAFDSTRQAWKPDILRSLIPPQR</sequence>
<accession>A0A4Y9M7N9</accession>
<evidence type="ECO:0000256" key="4">
    <source>
        <dbReference type="RuleBase" id="RU361153"/>
    </source>
</evidence>
<dbReference type="GO" id="GO:0008422">
    <property type="term" value="F:beta-glucosidase activity"/>
    <property type="evidence" value="ECO:0007669"/>
    <property type="project" value="TreeGrafter"/>
</dbReference>
<dbReference type="EMBL" id="SPQT01000001">
    <property type="protein sequence ID" value="TFV51013.1"/>
    <property type="molecule type" value="Genomic_DNA"/>
</dbReference>
<comment type="caution">
    <text evidence="6">The sequence shown here is derived from an EMBL/GenBank/DDBJ whole genome shotgun (WGS) entry which is preliminary data.</text>
</comment>
<proteinExistence type="inferred from homology"/>
<evidence type="ECO:0000256" key="1">
    <source>
        <dbReference type="ARBA" id="ARBA00022729"/>
    </source>
</evidence>